<keyword evidence="2" id="KW-1185">Reference proteome</keyword>
<dbReference type="EMBL" id="MF957259">
    <property type="protein sequence ID" value="ATN93092.1"/>
    <property type="molecule type" value="Genomic_DNA"/>
</dbReference>
<gene>
    <name evidence="1" type="ORF">CPT_Melville_118</name>
</gene>
<protein>
    <submittedName>
        <fullName evidence="1">Uncharacterized protein</fullName>
    </submittedName>
</protein>
<organism evidence="1 2">
    <name type="scientific">Salmonella phage Melville</name>
    <dbReference type="NCBI Taxonomy" id="2041413"/>
    <lineage>
        <taxon>Viruses</taxon>
        <taxon>Duplodnaviria</taxon>
        <taxon>Heunggongvirae</taxon>
        <taxon>Uroviricota</taxon>
        <taxon>Caudoviricetes</taxon>
        <taxon>Pantevenvirales</taxon>
        <taxon>Straboviridae</taxon>
        <taxon>Tevenvirinae</taxon>
        <taxon>Gelderlandvirus</taxon>
        <taxon>Gelderlandvirus melville</taxon>
    </lineage>
</organism>
<evidence type="ECO:0000313" key="2">
    <source>
        <dbReference type="Proteomes" id="UP000231463"/>
    </source>
</evidence>
<name>A0A2D1GLZ7_9CAUD</name>
<accession>A0A2D1GLZ7</accession>
<sequence length="82" mass="9417">MNKLEELVNYLEDEKIEHLVIDDPKAIVLTNTGHITLPLTSVVVHDIGELVDLCRKYTKTWIYSVEPLAASGMLMMRYSWVI</sequence>
<proteinExistence type="predicted"/>
<dbReference type="Proteomes" id="UP000231463">
    <property type="component" value="Segment"/>
</dbReference>
<evidence type="ECO:0000313" key="1">
    <source>
        <dbReference type="EMBL" id="ATN93092.1"/>
    </source>
</evidence>
<reference evidence="2" key="1">
    <citation type="submission" date="2017-09" db="EMBL/GenBank/DDBJ databases">
        <title>The complete genome of Salmonella phage Melville.</title>
        <authorList>
            <person name="Zhang K."/>
            <person name="Xie Y."/>
            <person name="Liu M."/>
            <person name="Gill J."/>
        </authorList>
    </citation>
    <scope>NUCLEOTIDE SEQUENCE [LARGE SCALE GENOMIC DNA]</scope>
</reference>